<proteinExistence type="predicted"/>
<feature type="non-terminal residue" evidence="1">
    <location>
        <position position="57"/>
    </location>
</feature>
<evidence type="ECO:0000313" key="1">
    <source>
        <dbReference type="EMBL" id="KAF1927088.1"/>
    </source>
</evidence>
<dbReference type="EMBL" id="ML978973">
    <property type="protein sequence ID" value="KAF1927088.1"/>
    <property type="molecule type" value="Genomic_DNA"/>
</dbReference>
<keyword evidence="2" id="KW-1185">Reference proteome</keyword>
<sequence length="57" mass="6423">MDEKGCMLEILTRSKRVFSRRLYEEGKIKAHIQDGNREWITLLACICADGSALAPAL</sequence>
<dbReference type="GeneID" id="54350678"/>
<dbReference type="OrthoDB" id="3940997at2759"/>
<organism evidence="1 2">
    <name type="scientific">Didymella exigua CBS 183.55</name>
    <dbReference type="NCBI Taxonomy" id="1150837"/>
    <lineage>
        <taxon>Eukaryota</taxon>
        <taxon>Fungi</taxon>
        <taxon>Dikarya</taxon>
        <taxon>Ascomycota</taxon>
        <taxon>Pezizomycotina</taxon>
        <taxon>Dothideomycetes</taxon>
        <taxon>Pleosporomycetidae</taxon>
        <taxon>Pleosporales</taxon>
        <taxon>Pleosporineae</taxon>
        <taxon>Didymellaceae</taxon>
        <taxon>Didymella</taxon>
    </lineage>
</organism>
<dbReference type="AlphaFoldDB" id="A0A6A5RJ06"/>
<protein>
    <recommendedName>
        <fullName evidence="3">DDE-1 domain-containing protein</fullName>
    </recommendedName>
</protein>
<accession>A0A6A5RJ06</accession>
<evidence type="ECO:0008006" key="3">
    <source>
        <dbReference type="Google" id="ProtNLM"/>
    </source>
</evidence>
<dbReference type="Proteomes" id="UP000800082">
    <property type="component" value="Unassembled WGS sequence"/>
</dbReference>
<name>A0A6A5RJ06_9PLEO</name>
<dbReference type="RefSeq" id="XP_033447340.1">
    <property type="nucleotide sequence ID" value="XM_033593010.1"/>
</dbReference>
<reference evidence="1" key="1">
    <citation type="journal article" date="2020" name="Stud. Mycol.">
        <title>101 Dothideomycetes genomes: a test case for predicting lifestyles and emergence of pathogens.</title>
        <authorList>
            <person name="Haridas S."/>
            <person name="Albert R."/>
            <person name="Binder M."/>
            <person name="Bloem J."/>
            <person name="Labutti K."/>
            <person name="Salamov A."/>
            <person name="Andreopoulos B."/>
            <person name="Baker S."/>
            <person name="Barry K."/>
            <person name="Bills G."/>
            <person name="Bluhm B."/>
            <person name="Cannon C."/>
            <person name="Castanera R."/>
            <person name="Culley D."/>
            <person name="Daum C."/>
            <person name="Ezra D."/>
            <person name="Gonzalez J."/>
            <person name="Henrissat B."/>
            <person name="Kuo A."/>
            <person name="Liang C."/>
            <person name="Lipzen A."/>
            <person name="Lutzoni F."/>
            <person name="Magnuson J."/>
            <person name="Mondo S."/>
            <person name="Nolan M."/>
            <person name="Ohm R."/>
            <person name="Pangilinan J."/>
            <person name="Park H.-J."/>
            <person name="Ramirez L."/>
            <person name="Alfaro M."/>
            <person name="Sun H."/>
            <person name="Tritt A."/>
            <person name="Yoshinaga Y."/>
            <person name="Zwiers L.-H."/>
            <person name="Turgeon B."/>
            <person name="Goodwin S."/>
            <person name="Spatafora J."/>
            <person name="Crous P."/>
            <person name="Grigoriev I."/>
        </authorList>
    </citation>
    <scope>NUCLEOTIDE SEQUENCE</scope>
    <source>
        <strain evidence="1">CBS 183.55</strain>
    </source>
</reference>
<gene>
    <name evidence="1" type="ORF">M421DRAFT_421955</name>
</gene>
<evidence type="ECO:0000313" key="2">
    <source>
        <dbReference type="Proteomes" id="UP000800082"/>
    </source>
</evidence>